<feature type="domain" description="Cytidyltransferase-like" evidence="12">
    <location>
        <begin position="39"/>
        <end position="162"/>
    </location>
</feature>
<keyword evidence="6" id="KW-0443">Lipid metabolism</keyword>
<evidence type="ECO:0000256" key="9">
    <source>
        <dbReference type="ARBA" id="ARBA00024191"/>
    </source>
</evidence>
<dbReference type="Gene3D" id="3.40.50.620">
    <property type="entry name" value="HUPs"/>
    <property type="match status" value="2"/>
</dbReference>
<dbReference type="VEuPathDB" id="TriTrypDB:TcIL3000_0_31410"/>
<dbReference type="InterPro" id="IPR004821">
    <property type="entry name" value="Cyt_trans-like"/>
</dbReference>
<evidence type="ECO:0000313" key="13">
    <source>
        <dbReference type="EMBL" id="CCD12240.1"/>
    </source>
</evidence>
<evidence type="ECO:0000256" key="3">
    <source>
        <dbReference type="ARBA" id="ARBA00022516"/>
    </source>
</evidence>
<comment type="pathway">
    <text evidence="9">Phospholipid metabolism; phosphatidylethanolamine biosynthesis; phosphatidylethanolamine from ethanolamine: step 2/3.</text>
</comment>
<proteinExistence type="inferred from homology"/>
<dbReference type="PANTHER" id="PTHR45780">
    <property type="entry name" value="ETHANOLAMINE-PHOSPHATE CYTIDYLYLTRANSFERASE"/>
    <property type="match status" value="1"/>
</dbReference>
<comment type="similarity">
    <text evidence="2">Belongs to the cytidylyltransferase family.</text>
</comment>
<evidence type="ECO:0000259" key="12">
    <source>
        <dbReference type="Pfam" id="PF01467"/>
    </source>
</evidence>
<keyword evidence="8" id="KW-1208">Phospholipid metabolism</keyword>
<keyword evidence="5" id="KW-0548">Nucleotidyltransferase</keyword>
<reference evidence="13 14" key="2">
    <citation type="journal article" date="2012" name="Proc. Natl. Acad. Sci. U.S.A.">
        <title>Antigenic diversity is generated by distinct evolutionary mechanisms in African trypanosome species.</title>
        <authorList>
            <person name="Jackson A.P."/>
            <person name="Berry A."/>
            <person name="Aslett M."/>
            <person name="Allison H.C."/>
            <person name="Burton P."/>
            <person name="Vavrova-Anderson J."/>
            <person name="Brown R."/>
            <person name="Browne H."/>
            <person name="Corton N."/>
            <person name="Hauser H."/>
            <person name="Gamble J."/>
            <person name="Gilderthorp R."/>
            <person name="Marcello L."/>
            <person name="McQuillan J."/>
            <person name="Otto T.D."/>
            <person name="Quail M.A."/>
            <person name="Sanders M.J."/>
            <person name="van Tonder A."/>
            <person name="Ginger M.L."/>
            <person name="Field M.C."/>
            <person name="Barry J.D."/>
            <person name="Hertz-Fowler C."/>
            <person name="Berriman M."/>
        </authorList>
    </citation>
    <scope>NUCLEOTIDE SEQUENCE [LARGE SCALE GENOMIC DNA]</scope>
    <source>
        <strain evidence="13 14">IL3000</strain>
    </source>
</reference>
<evidence type="ECO:0000256" key="8">
    <source>
        <dbReference type="ARBA" id="ARBA00023264"/>
    </source>
</evidence>
<dbReference type="InterPro" id="IPR041723">
    <property type="entry name" value="CCT"/>
</dbReference>
<dbReference type="GO" id="GO:0006646">
    <property type="term" value="P:phosphatidylethanolamine biosynthetic process"/>
    <property type="evidence" value="ECO:0007669"/>
    <property type="project" value="UniProtKB-UniPathway"/>
</dbReference>
<evidence type="ECO:0000256" key="1">
    <source>
        <dbReference type="ARBA" id="ARBA00005189"/>
    </source>
</evidence>
<organism evidence="13 14">
    <name type="scientific">Trypanosoma congolense (strain IL3000)</name>
    <dbReference type="NCBI Taxonomy" id="1068625"/>
    <lineage>
        <taxon>Eukaryota</taxon>
        <taxon>Discoba</taxon>
        <taxon>Euglenozoa</taxon>
        <taxon>Kinetoplastea</taxon>
        <taxon>Metakinetoplastina</taxon>
        <taxon>Trypanosomatida</taxon>
        <taxon>Trypanosomatidae</taxon>
        <taxon>Trypanosoma</taxon>
        <taxon>Nannomonas</taxon>
    </lineage>
</organism>
<comment type="caution">
    <text evidence="13">The sequence shown here is derived from an EMBL/GenBank/DDBJ whole genome shotgun (WGS) entry which is preliminary data.</text>
</comment>
<sequence length="384" mass="43214">MNGSTSKVCLNADCPDDPYPLYATSPLPPKRPGTTRVWVDGCFDMLHFGHANALRQAKSLGDELFVGCHSDAEIILHKGLPVMHEEERYEALRGCKWVDFVVEGYPYVTRVEDMMRFGVDYVVHGDDISVDLEGRNSYQAIIDAGMFKVVKRTESISTTDLVSRMLRAAPNKPAYAADKTLLDEEIAKHPPTRYLTTSRKIAQFSNNRPPPRDGKIVYVQGSFDLFHVGHVQFLKKVRALGDYLVVGLYDDQTIRGEKGELFPIMSLNERVLGVLSCRHVDEVIFGVPGSVTREMITSLGIRVVACGSMVSSPIRTRDCDALTVPRELGILQEIESTSSLSTNDIIERVMKNWTTLVERQSKKRLKDRLVESQKPELYRNVTEF</sequence>
<dbReference type="PANTHER" id="PTHR45780:SF2">
    <property type="entry name" value="ETHANOLAMINE-PHOSPHATE CYTIDYLYLTRANSFERASE"/>
    <property type="match status" value="1"/>
</dbReference>
<dbReference type="Proteomes" id="UP000000702">
    <property type="component" value="Unassembled WGS sequence"/>
</dbReference>
<dbReference type="SUPFAM" id="SSF52374">
    <property type="entry name" value="Nucleotidylyl transferase"/>
    <property type="match status" value="2"/>
</dbReference>
<dbReference type="GO" id="GO:0004306">
    <property type="term" value="F:ethanolamine-phosphate cytidylyltransferase activity"/>
    <property type="evidence" value="ECO:0007669"/>
    <property type="project" value="UniProtKB-EC"/>
</dbReference>
<dbReference type="InterPro" id="IPR014729">
    <property type="entry name" value="Rossmann-like_a/b/a_fold"/>
</dbReference>
<evidence type="ECO:0000256" key="5">
    <source>
        <dbReference type="ARBA" id="ARBA00022695"/>
    </source>
</evidence>
<name>F9W4Z3_TRYCI</name>
<evidence type="ECO:0000256" key="6">
    <source>
        <dbReference type="ARBA" id="ARBA00023098"/>
    </source>
</evidence>
<dbReference type="CDD" id="cd02174">
    <property type="entry name" value="CCT"/>
    <property type="match status" value="1"/>
</dbReference>
<evidence type="ECO:0000256" key="4">
    <source>
        <dbReference type="ARBA" id="ARBA00022679"/>
    </source>
</evidence>
<keyword evidence="3" id="KW-0444">Lipid biosynthesis</keyword>
<gene>
    <name evidence="13" type="ORF">TCIL3000_0_31410</name>
</gene>
<evidence type="ECO:0000256" key="2">
    <source>
        <dbReference type="ARBA" id="ARBA00010101"/>
    </source>
</evidence>
<dbReference type="Pfam" id="PF01467">
    <property type="entry name" value="CTP_transf_like"/>
    <property type="match status" value="2"/>
</dbReference>
<evidence type="ECO:0000256" key="10">
    <source>
        <dbReference type="ARBA" id="ARBA00024221"/>
    </source>
</evidence>
<dbReference type="OMA" id="QCKYINA"/>
<keyword evidence="4" id="KW-0808">Transferase</keyword>
<evidence type="ECO:0000313" key="14">
    <source>
        <dbReference type="Proteomes" id="UP000000702"/>
    </source>
</evidence>
<keyword evidence="14" id="KW-1185">Reference proteome</keyword>
<dbReference type="GO" id="GO:0005737">
    <property type="term" value="C:cytoplasm"/>
    <property type="evidence" value="ECO:0007669"/>
    <property type="project" value="TreeGrafter"/>
</dbReference>
<dbReference type="EMBL" id="CAEQ01000633">
    <property type="protein sequence ID" value="CCD12240.1"/>
    <property type="molecule type" value="Genomic_DNA"/>
</dbReference>
<dbReference type="AlphaFoldDB" id="F9W4Z3"/>
<dbReference type="UniPathway" id="UPA00558">
    <property type="reaction ID" value="UER00742"/>
</dbReference>
<reference evidence="14" key="1">
    <citation type="submission" date="2011-07" db="EMBL/GenBank/DDBJ databases">
        <title>Divergent evolution of antigenic variation in African trypanosomes.</title>
        <authorList>
            <person name="Jackson A.P."/>
            <person name="Berry A."/>
            <person name="Allison H.C."/>
            <person name="Burton P."/>
            <person name="Anderson J."/>
            <person name="Aslett M."/>
            <person name="Brown R."/>
            <person name="Corton N."/>
            <person name="Harris D."/>
            <person name="Hauser H."/>
            <person name="Gamble J."/>
            <person name="Gilderthorp R."/>
            <person name="McQuillan J."/>
            <person name="Quail M.A."/>
            <person name="Sanders M."/>
            <person name="Van Tonder A."/>
            <person name="Ginger M.L."/>
            <person name="Donelson J.E."/>
            <person name="Field M.C."/>
            <person name="Barry J.D."/>
            <person name="Berriman M."/>
            <person name="Hertz-Fowler C."/>
        </authorList>
    </citation>
    <scope>NUCLEOTIDE SEQUENCE [LARGE SCALE GENOMIC DNA]</scope>
    <source>
        <strain evidence="14">IL3000</strain>
    </source>
</reference>
<protein>
    <recommendedName>
        <fullName evidence="10">ethanolamine-phosphate cytidylyltransferase</fullName>
        <ecNumber evidence="10">2.7.7.14</ecNumber>
    </recommendedName>
    <alternativeName>
        <fullName evidence="11">CTP:phosphoethanolamine cytidylyltransferase</fullName>
    </alternativeName>
</protein>
<dbReference type="NCBIfam" id="TIGR00125">
    <property type="entry name" value="cyt_tran_rel"/>
    <property type="match status" value="2"/>
</dbReference>
<dbReference type="EC" id="2.7.7.14" evidence="10"/>
<comment type="pathway">
    <text evidence="1">Lipid metabolism.</text>
</comment>
<evidence type="ECO:0000256" key="7">
    <source>
        <dbReference type="ARBA" id="ARBA00023209"/>
    </source>
</evidence>
<dbReference type="InterPro" id="IPR044608">
    <property type="entry name" value="Ect1/PCYT2"/>
</dbReference>
<accession>F9W4Z3</accession>
<evidence type="ECO:0000256" key="11">
    <source>
        <dbReference type="ARBA" id="ARBA00031473"/>
    </source>
</evidence>
<dbReference type="CDD" id="cd02173">
    <property type="entry name" value="ECT"/>
    <property type="match status" value="1"/>
</dbReference>
<feature type="domain" description="Cytidyltransferase-like" evidence="12">
    <location>
        <begin position="219"/>
        <end position="348"/>
    </location>
</feature>
<keyword evidence="7" id="KW-0594">Phospholipid biosynthesis</keyword>